<dbReference type="SUPFAM" id="SSF56112">
    <property type="entry name" value="Protein kinase-like (PK-like)"/>
    <property type="match status" value="1"/>
</dbReference>
<evidence type="ECO:0000313" key="2">
    <source>
        <dbReference type="EMBL" id="MBS3681084.1"/>
    </source>
</evidence>
<dbReference type="RefSeq" id="WP_211742107.1">
    <property type="nucleotide sequence ID" value="NZ_JAGXBY010000004.1"/>
</dbReference>
<dbReference type="PROSITE" id="PS50011">
    <property type="entry name" value="PROTEIN_KINASE_DOM"/>
    <property type="match status" value="1"/>
</dbReference>
<evidence type="ECO:0000313" key="3">
    <source>
        <dbReference type="Proteomes" id="UP000681870"/>
    </source>
</evidence>
<gene>
    <name evidence="2" type="ORF">KGF86_12795</name>
</gene>
<proteinExistence type="predicted"/>
<dbReference type="Gene3D" id="3.30.200.20">
    <property type="entry name" value="Phosphorylase Kinase, domain 1"/>
    <property type="match status" value="1"/>
</dbReference>
<accession>A0ABS5MFH8</accession>
<sequence>MNLKEIVRNEYGISSIEEINKIESGISSNAKRIVTADGNYILRKVKSVEQAITEYKISQELRHDNLSSIIILNQDNAPYIKLNNEVYNLQTEIPNLLEKDNINFFELGKTIAIFHSRVQKIEGLFSQEDRFPLERMWDQVKLNPNFDATEYSGKLTKLVEQCLRYNHKDNCYIHGDLGKWNLLFDKSNIYIIDFGEVRRGNNHFDISAVLSSTINWSLGDEQLFLQVRQFKKGYVSNFQQWNNAILRESFHLWFTRGMVALLAQQGINERTNHAIHFMMKKCTRIETVFKHLSAN</sequence>
<reference evidence="2 3" key="1">
    <citation type="submission" date="2021-05" db="EMBL/GenBank/DDBJ databases">
        <title>Ornithinibacillus massiliensis sp. nov.</title>
        <authorList>
            <person name="Iwaza R."/>
            <person name="Lagier J.-C."/>
            <person name="Raoult D."/>
        </authorList>
    </citation>
    <scope>NUCLEOTIDE SEQUENCE [LARGE SCALE GENOMIC DNA]</scope>
    <source>
        <strain evidence="2 3">Marseille-P3601</strain>
    </source>
</reference>
<protein>
    <submittedName>
        <fullName evidence="2">Phosphotransferase</fullName>
    </submittedName>
</protein>
<keyword evidence="3" id="KW-1185">Reference proteome</keyword>
<dbReference type="Gene3D" id="3.90.1200.10">
    <property type="match status" value="1"/>
</dbReference>
<dbReference type="EMBL" id="JAGXBY010000004">
    <property type="protein sequence ID" value="MBS3681084.1"/>
    <property type="molecule type" value="Genomic_DNA"/>
</dbReference>
<dbReference type="InterPro" id="IPR011009">
    <property type="entry name" value="Kinase-like_dom_sf"/>
</dbReference>
<dbReference type="InterPro" id="IPR000719">
    <property type="entry name" value="Prot_kinase_dom"/>
</dbReference>
<dbReference type="Proteomes" id="UP000681870">
    <property type="component" value="Unassembled WGS sequence"/>
</dbReference>
<organism evidence="2 3">
    <name type="scientific">Ornithinibacillus massiliensis</name>
    <dbReference type="NCBI Taxonomy" id="1944633"/>
    <lineage>
        <taxon>Bacteria</taxon>
        <taxon>Bacillati</taxon>
        <taxon>Bacillota</taxon>
        <taxon>Bacilli</taxon>
        <taxon>Bacillales</taxon>
        <taxon>Bacillaceae</taxon>
        <taxon>Ornithinibacillus</taxon>
    </lineage>
</organism>
<feature type="domain" description="Protein kinase" evidence="1">
    <location>
        <begin position="1"/>
        <end position="295"/>
    </location>
</feature>
<comment type="caution">
    <text evidence="2">The sequence shown here is derived from an EMBL/GenBank/DDBJ whole genome shotgun (WGS) entry which is preliminary data.</text>
</comment>
<evidence type="ECO:0000259" key="1">
    <source>
        <dbReference type="PROSITE" id="PS50011"/>
    </source>
</evidence>
<dbReference type="InterPro" id="IPR002575">
    <property type="entry name" value="Aminoglycoside_PTrfase"/>
</dbReference>
<name>A0ABS5MFH8_9BACI</name>
<dbReference type="Pfam" id="PF01636">
    <property type="entry name" value="APH"/>
    <property type="match status" value="1"/>
</dbReference>